<evidence type="ECO:0000313" key="2">
    <source>
        <dbReference type="Proteomes" id="UP000028045"/>
    </source>
</evidence>
<dbReference type="OrthoDB" id="4226417at2759"/>
<dbReference type="AlphaFoldDB" id="A0A084BCK1"/>
<evidence type="ECO:0000313" key="1">
    <source>
        <dbReference type="EMBL" id="KEY75280.1"/>
    </source>
</evidence>
<proteinExistence type="predicted"/>
<dbReference type="Proteomes" id="UP000028045">
    <property type="component" value="Unassembled WGS sequence"/>
</dbReference>
<evidence type="ECO:0008006" key="3">
    <source>
        <dbReference type="Google" id="ProtNLM"/>
    </source>
</evidence>
<organism evidence="1 2">
    <name type="scientific">Stachybotrys chartarum (strain CBS 109288 / IBT 7711)</name>
    <name type="common">Toxic black mold</name>
    <name type="synonym">Stilbospora chartarum</name>
    <dbReference type="NCBI Taxonomy" id="1280523"/>
    <lineage>
        <taxon>Eukaryota</taxon>
        <taxon>Fungi</taxon>
        <taxon>Dikarya</taxon>
        <taxon>Ascomycota</taxon>
        <taxon>Pezizomycotina</taxon>
        <taxon>Sordariomycetes</taxon>
        <taxon>Hypocreomycetidae</taxon>
        <taxon>Hypocreales</taxon>
        <taxon>Stachybotryaceae</taxon>
        <taxon>Stachybotrys</taxon>
    </lineage>
</organism>
<reference evidence="1 2" key="1">
    <citation type="journal article" date="2014" name="BMC Genomics">
        <title>Comparative genome sequencing reveals chemotype-specific gene clusters in the toxigenic black mold Stachybotrys.</title>
        <authorList>
            <person name="Semeiks J."/>
            <person name="Borek D."/>
            <person name="Otwinowski Z."/>
            <person name="Grishin N.V."/>
        </authorList>
    </citation>
    <scope>NUCLEOTIDE SEQUENCE [LARGE SCALE GENOMIC DNA]</scope>
    <source>
        <strain evidence="2">CBS 109288 / IBT 7711</strain>
    </source>
</reference>
<keyword evidence="2" id="KW-1185">Reference proteome</keyword>
<protein>
    <recommendedName>
        <fullName evidence="3">Protein kinase domain-containing protein</fullName>
    </recommendedName>
</protein>
<sequence length="220" mass="24385">MGLNEGHRNTIFPGSVGLSEPVEKVASTIDAQWGRKRPIAGLDAPESRPYRRDHKREVNTHYSALDIPAQRNPVGDGPGFQRIPPRHPARELTVDPQAVKAISESSSSGWKTFERLFQLKFGQMDYVTVAEKSTGLSKGESSLVMIKHLLEPNIQGQILSIQRIQHPHFLTSREILSSEGSSFIAFEFMPLSLSELAACPLLNELRLASILGQVSCELFL</sequence>
<accession>A0A084BCK1</accession>
<dbReference type="EMBL" id="KL647379">
    <property type="protein sequence ID" value="KEY75280.1"/>
    <property type="molecule type" value="Genomic_DNA"/>
</dbReference>
<name>A0A084BCK1_STACB</name>
<dbReference type="HOGENOM" id="CLU_1256763_0_0_1"/>
<gene>
    <name evidence="1" type="ORF">S7711_11291</name>
</gene>